<keyword evidence="3" id="KW-1185">Reference proteome</keyword>
<proteinExistence type="predicted"/>
<accession>A0A1G6CZ20</accession>
<evidence type="ECO:0000259" key="1">
    <source>
        <dbReference type="Pfam" id="PF13588"/>
    </source>
</evidence>
<dbReference type="InterPro" id="IPR029464">
    <property type="entry name" value="HSDR_N"/>
</dbReference>
<dbReference type="RefSeq" id="WP_092120398.1">
    <property type="nucleotide sequence ID" value="NZ_FMXO01000009.1"/>
</dbReference>
<dbReference type="STRING" id="617002.SAMN05660653_01846"/>
<gene>
    <name evidence="2" type="ORF">SAMN05660653_01846</name>
</gene>
<organism evidence="2 3">
    <name type="scientific">Desulfonatronum thiosulfatophilum</name>
    <dbReference type="NCBI Taxonomy" id="617002"/>
    <lineage>
        <taxon>Bacteria</taxon>
        <taxon>Pseudomonadati</taxon>
        <taxon>Thermodesulfobacteriota</taxon>
        <taxon>Desulfovibrionia</taxon>
        <taxon>Desulfovibrionales</taxon>
        <taxon>Desulfonatronaceae</taxon>
        <taxon>Desulfonatronum</taxon>
    </lineage>
</organism>
<evidence type="ECO:0000313" key="3">
    <source>
        <dbReference type="Proteomes" id="UP000198771"/>
    </source>
</evidence>
<dbReference type="AlphaFoldDB" id="A0A1G6CZ20"/>
<sequence length="183" mass="20585">MHEVSLGQTIQDYLTGDELEMTTYEDLRQGLARMLVEEKGYPKEKVIPKVEIKYDVDDKPFSRNVDLLVYDDQGKPVLALLFCSGTPESYTREAVYAGRLVPEGPTSLVVVTDSKDARLLRTMDGKVLDSGFAAIPSWDALQKLLRDNPAPKLDPARVLREQRVFYMYSGFLESCCGKTCPEP</sequence>
<protein>
    <submittedName>
        <fullName evidence="2">Type I restriction enzyme R protein N terminus (HSDR_N)</fullName>
    </submittedName>
</protein>
<feature type="domain" description="Type I restriction enzyme R protein N-terminal" evidence="1">
    <location>
        <begin position="25"/>
        <end position="123"/>
    </location>
</feature>
<reference evidence="2 3" key="1">
    <citation type="submission" date="2016-10" db="EMBL/GenBank/DDBJ databases">
        <authorList>
            <person name="de Groot N.N."/>
        </authorList>
    </citation>
    <scope>NUCLEOTIDE SEQUENCE [LARGE SCALE GENOMIC DNA]</scope>
    <source>
        <strain evidence="2 3">ASO4-2</strain>
    </source>
</reference>
<dbReference type="Pfam" id="PF13588">
    <property type="entry name" value="HSDR_N_2"/>
    <property type="match status" value="1"/>
</dbReference>
<name>A0A1G6CZ20_9BACT</name>
<dbReference type="EMBL" id="FMXO01000009">
    <property type="protein sequence ID" value="SDB38163.1"/>
    <property type="molecule type" value="Genomic_DNA"/>
</dbReference>
<evidence type="ECO:0000313" key="2">
    <source>
        <dbReference type="EMBL" id="SDB38163.1"/>
    </source>
</evidence>
<dbReference type="Proteomes" id="UP000198771">
    <property type="component" value="Unassembled WGS sequence"/>
</dbReference>
<dbReference type="OrthoDB" id="5430956at2"/>